<accession>A0ABD6C051</accession>
<evidence type="ECO:0000313" key="1">
    <source>
        <dbReference type="EMBL" id="MFD1570667.1"/>
    </source>
</evidence>
<sequence length="44" mass="4709">MYYECAECGLIDRGNPLSEPTVRECPGCGATTTWEPAFEGAADP</sequence>
<dbReference type="AlphaFoldDB" id="A0ABD6C051"/>
<evidence type="ECO:0008006" key="3">
    <source>
        <dbReference type="Google" id="ProtNLM"/>
    </source>
</evidence>
<gene>
    <name evidence="1" type="ORF">ACFR9T_08690</name>
</gene>
<name>A0ABD6C051_9EURY</name>
<reference evidence="1 2" key="1">
    <citation type="journal article" date="2019" name="Int. J. Syst. Evol. Microbiol.">
        <title>The Global Catalogue of Microorganisms (GCM) 10K type strain sequencing project: providing services to taxonomists for standard genome sequencing and annotation.</title>
        <authorList>
            <consortium name="The Broad Institute Genomics Platform"/>
            <consortium name="The Broad Institute Genome Sequencing Center for Infectious Disease"/>
            <person name="Wu L."/>
            <person name="Ma J."/>
        </authorList>
    </citation>
    <scope>NUCLEOTIDE SEQUENCE [LARGE SCALE GENOMIC DNA]</scope>
    <source>
        <strain evidence="1 2">CGMCC 1.12689</strain>
    </source>
</reference>
<proteinExistence type="predicted"/>
<organism evidence="1 2">
    <name type="scientific">Halorubrum laminariae</name>
    <dbReference type="NCBI Taxonomy" id="1433523"/>
    <lineage>
        <taxon>Archaea</taxon>
        <taxon>Methanobacteriati</taxon>
        <taxon>Methanobacteriota</taxon>
        <taxon>Stenosarchaea group</taxon>
        <taxon>Halobacteria</taxon>
        <taxon>Halobacteriales</taxon>
        <taxon>Haloferacaceae</taxon>
        <taxon>Halorubrum</taxon>
    </lineage>
</organism>
<dbReference type="Proteomes" id="UP001597185">
    <property type="component" value="Unassembled WGS sequence"/>
</dbReference>
<dbReference type="EMBL" id="JBHUDB010000004">
    <property type="protein sequence ID" value="MFD1570667.1"/>
    <property type="molecule type" value="Genomic_DNA"/>
</dbReference>
<protein>
    <recommendedName>
        <fullName evidence="3">Zinc ribbon domain-containing protein</fullName>
    </recommendedName>
</protein>
<evidence type="ECO:0000313" key="2">
    <source>
        <dbReference type="Proteomes" id="UP001597185"/>
    </source>
</evidence>
<comment type="caution">
    <text evidence="1">The sequence shown here is derived from an EMBL/GenBank/DDBJ whole genome shotgun (WGS) entry which is preliminary data.</text>
</comment>
<dbReference type="RefSeq" id="WP_256416917.1">
    <property type="nucleotide sequence ID" value="NZ_JANHDL010000001.1"/>
</dbReference>
<keyword evidence="2" id="KW-1185">Reference proteome</keyword>